<protein>
    <submittedName>
        <fullName evidence="5">Act minimal PKS ketosynthase (KS/KS alpha)/minimal PKS ketosynthase (KS/KS alpha)</fullName>
    </submittedName>
</protein>
<dbReference type="InterPro" id="IPR000794">
    <property type="entry name" value="Beta-ketoacyl_synthase"/>
</dbReference>
<dbReference type="InterPro" id="IPR016039">
    <property type="entry name" value="Thiolase-like"/>
</dbReference>
<dbReference type="PANTHER" id="PTHR11712:SF336">
    <property type="entry name" value="3-OXOACYL-[ACYL-CARRIER-PROTEIN] SYNTHASE, MITOCHONDRIAL"/>
    <property type="match status" value="1"/>
</dbReference>
<sequence>MKRVVITGIGIIAPNGNRKEEYWNNLFSGKSFIKEDPLMVNMGINSTVNCTINDFNIDDFLPKGSLRQEAKGQADFIQYGVAAGVEALKDSAISRNSICGDDVGLIFSSAIGGTPTIEKIYRDLSNQGKNDLVYQAVGEHFYNAGMINYPAILLANEYNFTNICTSISTGCTAGLDAIGMSYEAIKSGDVKVMLAGASEAPLTEITYATLDIINALSVAKGEPHTRSRPFDKTRAGFVISEGSACLVLEELGHALARNATIYGEVLSYASNNNAYHMTNLSGDATPMVNVIKQALTEGELTTSDIDYINAHGSSTKQNDLYETNAFKSAFAKEAYQIPISSTKSMIGHSLSSASMMGVISTIGSFIYEKVHPTAHLEIADESCDLNYVPQNVLKKKVKTGMVTASGFGGIHSVGVFRKYQEKR</sequence>
<dbReference type="InterPro" id="IPR020841">
    <property type="entry name" value="PKS_Beta-ketoAc_synthase_dom"/>
</dbReference>
<dbReference type="Gene3D" id="3.40.47.10">
    <property type="match status" value="2"/>
</dbReference>
<dbReference type="GO" id="GO:0004315">
    <property type="term" value="F:3-oxoacyl-[acyl-carrier-protein] synthase activity"/>
    <property type="evidence" value="ECO:0007669"/>
    <property type="project" value="TreeGrafter"/>
</dbReference>
<dbReference type="RefSeq" id="WP_172431980.1">
    <property type="nucleotide sequence ID" value="NZ_OBDZ01000030.1"/>
</dbReference>
<keyword evidence="6" id="KW-1185">Reference proteome</keyword>
<proteinExistence type="inferred from homology"/>
<dbReference type="InterPro" id="IPR014030">
    <property type="entry name" value="Ketoacyl_synth_N"/>
</dbReference>
<dbReference type="GO" id="GO:0005829">
    <property type="term" value="C:cytosol"/>
    <property type="evidence" value="ECO:0007669"/>
    <property type="project" value="TreeGrafter"/>
</dbReference>
<dbReference type="GO" id="GO:0006633">
    <property type="term" value="P:fatty acid biosynthetic process"/>
    <property type="evidence" value="ECO:0007669"/>
    <property type="project" value="TreeGrafter"/>
</dbReference>
<dbReference type="Pfam" id="PF00109">
    <property type="entry name" value="ketoacyl-synt"/>
    <property type="match status" value="1"/>
</dbReference>
<dbReference type="Pfam" id="PF02801">
    <property type="entry name" value="Ketoacyl-synt_C"/>
    <property type="match status" value="1"/>
</dbReference>
<organism evidence="5 6">
    <name type="scientific">Orenia metallireducens</name>
    <dbReference type="NCBI Taxonomy" id="1413210"/>
    <lineage>
        <taxon>Bacteria</taxon>
        <taxon>Bacillati</taxon>
        <taxon>Bacillota</taxon>
        <taxon>Clostridia</taxon>
        <taxon>Halanaerobiales</taxon>
        <taxon>Halobacteroidaceae</taxon>
        <taxon>Orenia</taxon>
    </lineage>
</organism>
<dbReference type="Proteomes" id="UP000219573">
    <property type="component" value="Unassembled WGS sequence"/>
</dbReference>
<evidence type="ECO:0000313" key="6">
    <source>
        <dbReference type="Proteomes" id="UP000219573"/>
    </source>
</evidence>
<dbReference type="SUPFAM" id="SSF53901">
    <property type="entry name" value="Thiolase-like"/>
    <property type="match status" value="2"/>
</dbReference>
<dbReference type="PROSITE" id="PS52004">
    <property type="entry name" value="KS3_2"/>
    <property type="match status" value="1"/>
</dbReference>
<comment type="similarity">
    <text evidence="1 3">Belongs to the thiolase-like superfamily. Beta-ketoacyl-ACP synthases family.</text>
</comment>
<dbReference type="AlphaFoldDB" id="A0A285I3F6"/>
<gene>
    <name evidence="5" type="ORF">SAMN06265827_13014</name>
</gene>
<reference evidence="6" key="1">
    <citation type="submission" date="2017-09" db="EMBL/GenBank/DDBJ databases">
        <authorList>
            <person name="Varghese N."/>
            <person name="Submissions S."/>
        </authorList>
    </citation>
    <scope>NUCLEOTIDE SEQUENCE [LARGE SCALE GENOMIC DNA]</scope>
    <source>
        <strain evidence="6">MSL47</strain>
    </source>
</reference>
<dbReference type="InterPro" id="IPR014031">
    <property type="entry name" value="Ketoacyl_synth_C"/>
</dbReference>
<dbReference type="EMBL" id="OBDZ01000030">
    <property type="protein sequence ID" value="SNY42433.1"/>
    <property type="molecule type" value="Genomic_DNA"/>
</dbReference>
<dbReference type="SMART" id="SM00825">
    <property type="entry name" value="PKS_KS"/>
    <property type="match status" value="1"/>
</dbReference>
<dbReference type="PANTHER" id="PTHR11712">
    <property type="entry name" value="POLYKETIDE SYNTHASE-RELATED"/>
    <property type="match status" value="1"/>
</dbReference>
<evidence type="ECO:0000259" key="4">
    <source>
        <dbReference type="PROSITE" id="PS52004"/>
    </source>
</evidence>
<evidence type="ECO:0000256" key="1">
    <source>
        <dbReference type="ARBA" id="ARBA00008467"/>
    </source>
</evidence>
<evidence type="ECO:0000256" key="2">
    <source>
        <dbReference type="ARBA" id="ARBA00022679"/>
    </source>
</evidence>
<keyword evidence="2 3" id="KW-0808">Transferase</keyword>
<name>A0A285I3F6_9FIRM</name>
<evidence type="ECO:0000313" key="5">
    <source>
        <dbReference type="EMBL" id="SNY42433.1"/>
    </source>
</evidence>
<dbReference type="CDD" id="cd00834">
    <property type="entry name" value="KAS_I_II"/>
    <property type="match status" value="1"/>
</dbReference>
<accession>A0A285I3F6</accession>
<feature type="domain" description="Ketosynthase family 3 (KS3)" evidence="4">
    <location>
        <begin position="1"/>
        <end position="418"/>
    </location>
</feature>
<evidence type="ECO:0000256" key="3">
    <source>
        <dbReference type="RuleBase" id="RU003694"/>
    </source>
</evidence>